<gene>
    <name evidence="1" type="ORF">LIER_00293</name>
</gene>
<dbReference type="EMBL" id="BAABME010000021">
    <property type="protein sequence ID" value="GAA0138574.1"/>
    <property type="molecule type" value="Genomic_DNA"/>
</dbReference>
<reference evidence="1 2" key="1">
    <citation type="submission" date="2024-01" db="EMBL/GenBank/DDBJ databases">
        <title>The complete chloroplast genome sequence of Lithospermum erythrorhizon: insights into the phylogenetic relationship among Boraginaceae species and the maternal lineages of purple gromwells.</title>
        <authorList>
            <person name="Okada T."/>
            <person name="Watanabe K."/>
        </authorList>
    </citation>
    <scope>NUCLEOTIDE SEQUENCE [LARGE SCALE GENOMIC DNA]</scope>
</reference>
<name>A0AAV3NHD7_LITER</name>
<dbReference type="AlphaFoldDB" id="A0AAV3NHD7"/>
<evidence type="ECO:0000313" key="2">
    <source>
        <dbReference type="Proteomes" id="UP001454036"/>
    </source>
</evidence>
<sequence length="107" mass="12032">MNRRRLCAAPKEICKNAVNVVKDGEREFVNSHGGDAKVASKACRFRNSKGIRGDGFNWIRSKWAEGCDKFVQVDDFSRINAKPEDVFLKGVEAFIVKMNKEIAIIGK</sequence>
<keyword evidence="2" id="KW-1185">Reference proteome</keyword>
<accession>A0AAV3NHD7</accession>
<dbReference type="Proteomes" id="UP001454036">
    <property type="component" value="Unassembled WGS sequence"/>
</dbReference>
<comment type="caution">
    <text evidence="1">The sequence shown here is derived from an EMBL/GenBank/DDBJ whole genome shotgun (WGS) entry which is preliminary data.</text>
</comment>
<evidence type="ECO:0000313" key="1">
    <source>
        <dbReference type="EMBL" id="GAA0138574.1"/>
    </source>
</evidence>
<organism evidence="1 2">
    <name type="scientific">Lithospermum erythrorhizon</name>
    <name type="common">Purple gromwell</name>
    <name type="synonym">Lithospermum officinale var. erythrorhizon</name>
    <dbReference type="NCBI Taxonomy" id="34254"/>
    <lineage>
        <taxon>Eukaryota</taxon>
        <taxon>Viridiplantae</taxon>
        <taxon>Streptophyta</taxon>
        <taxon>Embryophyta</taxon>
        <taxon>Tracheophyta</taxon>
        <taxon>Spermatophyta</taxon>
        <taxon>Magnoliopsida</taxon>
        <taxon>eudicotyledons</taxon>
        <taxon>Gunneridae</taxon>
        <taxon>Pentapetalae</taxon>
        <taxon>asterids</taxon>
        <taxon>lamiids</taxon>
        <taxon>Boraginales</taxon>
        <taxon>Boraginaceae</taxon>
        <taxon>Boraginoideae</taxon>
        <taxon>Lithospermeae</taxon>
        <taxon>Lithospermum</taxon>
    </lineage>
</organism>
<proteinExistence type="predicted"/>
<protein>
    <submittedName>
        <fullName evidence="1">Uncharacterized protein</fullName>
    </submittedName>
</protein>